<evidence type="ECO:0000256" key="7">
    <source>
        <dbReference type="ARBA" id="ARBA00022827"/>
    </source>
</evidence>
<comment type="cofactor">
    <cofactor evidence="1">
        <name>FAD</name>
        <dbReference type="ChEBI" id="CHEBI:57692"/>
    </cofactor>
</comment>
<keyword evidence="5" id="KW-0285">Flavoprotein</keyword>
<dbReference type="InterPro" id="IPR016166">
    <property type="entry name" value="FAD-bd_PCMH"/>
</dbReference>
<accession>A0ABD2YG05</accession>
<dbReference type="Gene3D" id="3.40.462.20">
    <property type="match status" value="1"/>
</dbReference>
<evidence type="ECO:0000313" key="11">
    <source>
        <dbReference type="EMBL" id="KAL3505973.1"/>
    </source>
</evidence>
<comment type="similarity">
    <text evidence="3">Belongs to the oxygen-dependent FAD-linked oxidoreductase family.</text>
</comment>
<feature type="domain" description="FAD-binding PCMH-type" evidence="10">
    <location>
        <begin position="78"/>
        <end position="254"/>
    </location>
</feature>
<keyword evidence="12" id="KW-1185">Reference proteome</keyword>
<comment type="caution">
    <text evidence="11">The sequence shown here is derived from an EMBL/GenBank/DDBJ whole genome shotgun (WGS) entry which is preliminary data.</text>
</comment>
<evidence type="ECO:0000313" key="12">
    <source>
        <dbReference type="Proteomes" id="UP001630127"/>
    </source>
</evidence>
<evidence type="ECO:0000256" key="4">
    <source>
        <dbReference type="ARBA" id="ARBA00022589"/>
    </source>
</evidence>
<gene>
    <name evidence="11" type="ORF">ACH5RR_031355</name>
</gene>
<dbReference type="PANTHER" id="PTHR32448">
    <property type="entry name" value="OS08G0158400 PROTEIN"/>
    <property type="match status" value="1"/>
</dbReference>
<keyword evidence="8" id="KW-0325">Glycoprotein</keyword>
<dbReference type="InterPro" id="IPR016169">
    <property type="entry name" value="FAD-bd_PCMH_sub2"/>
</dbReference>
<dbReference type="AlphaFoldDB" id="A0ABD2YG05"/>
<dbReference type="SUPFAM" id="SSF56176">
    <property type="entry name" value="FAD-binding/transporter-associated domain-like"/>
    <property type="match status" value="1"/>
</dbReference>
<dbReference type="Gene3D" id="3.30.465.10">
    <property type="match status" value="1"/>
</dbReference>
<dbReference type="Pfam" id="PF01565">
    <property type="entry name" value="FAD_binding_4"/>
    <property type="match status" value="1"/>
</dbReference>
<dbReference type="InterPro" id="IPR006094">
    <property type="entry name" value="Oxid_FAD_bind_N"/>
</dbReference>
<dbReference type="InterPro" id="IPR016167">
    <property type="entry name" value="FAD-bd_PCMH_sub1"/>
</dbReference>
<feature type="signal peptide" evidence="9">
    <location>
        <begin position="1"/>
        <end position="25"/>
    </location>
</feature>
<protein>
    <recommendedName>
        <fullName evidence="10">FAD-binding PCMH-type domain-containing protein</fullName>
    </recommendedName>
</protein>
<evidence type="ECO:0000256" key="6">
    <source>
        <dbReference type="ARBA" id="ARBA00022729"/>
    </source>
</evidence>
<keyword evidence="4" id="KW-0017">Alkaloid metabolism</keyword>
<name>A0ABD2YG05_9GENT</name>
<keyword evidence="7" id="KW-0274">FAD</keyword>
<evidence type="ECO:0000256" key="3">
    <source>
        <dbReference type="ARBA" id="ARBA00005466"/>
    </source>
</evidence>
<evidence type="ECO:0000256" key="2">
    <source>
        <dbReference type="ARBA" id="ARBA00004913"/>
    </source>
</evidence>
<evidence type="ECO:0000256" key="9">
    <source>
        <dbReference type="SAM" id="SignalP"/>
    </source>
</evidence>
<evidence type="ECO:0000259" key="10">
    <source>
        <dbReference type="PROSITE" id="PS51387"/>
    </source>
</evidence>
<keyword evidence="6 9" id="KW-0732">Signal</keyword>
<dbReference type="Gene3D" id="3.30.43.10">
    <property type="entry name" value="Uridine Diphospho-n-acetylenolpyruvylglucosamine Reductase, domain 2"/>
    <property type="match status" value="1"/>
</dbReference>
<dbReference type="InterPro" id="IPR036318">
    <property type="entry name" value="FAD-bd_PCMH-like_sf"/>
</dbReference>
<dbReference type="Pfam" id="PF08031">
    <property type="entry name" value="BBE"/>
    <property type="match status" value="1"/>
</dbReference>
<sequence length="562" mass="63904">MMVSPSSIIIILSLLLIDLLSASWAATDDSIQDRFYHCINFNTNVSIPFSEAFFTPNNASFSSIFQSIAQNLRSLDQSRSKPELIFTPLAESHVQAAVMCAKDLGIQLRTRSGGHDYEGISSSSVKKSQFVMIDMSKLRSINVSIEDNATWVQTGATIGELYYRISEKSKILGFPAGLCPTVGIGGHLTGGAYGPMMRKFGLGADNVIDARIVDATGRILDRSSMGEEFFWAIRGGGGGSFGILLAWKLRLVPVPPIVTVFTVSRTLEKGATKLLYRWQQVADKLDENLFIRVLVQPINSTDHAATRKTVFIGEFSNGFLRNRTIQTSYQALFLGRADRLLQEMKKRFPELGLVQEDCIEMSWIESVIYIALYPRNTPIEYLLQGGTVYNKSKFKAKSDFVKEPIPEYALEGIWKRFFEEDTPLAIWNPYGGIMSKISDSEIPFPHRKGTRIMIQWIIKWQNGDEERTAKHIDWIRRLYDFMTPYVSKLPRLAYVNYRDLDLGILDEKNNANHSSVLQANIWGPKYFKHNFEKLVFVKRKVDPNNFFRHEQSIPTSRLVRWK</sequence>
<evidence type="ECO:0000256" key="5">
    <source>
        <dbReference type="ARBA" id="ARBA00022630"/>
    </source>
</evidence>
<reference evidence="11 12" key="1">
    <citation type="submission" date="2024-11" db="EMBL/GenBank/DDBJ databases">
        <title>A near-complete genome assembly of Cinchona calisaya.</title>
        <authorList>
            <person name="Lian D.C."/>
            <person name="Zhao X.W."/>
            <person name="Wei L."/>
        </authorList>
    </citation>
    <scope>NUCLEOTIDE SEQUENCE [LARGE SCALE GENOMIC DNA]</scope>
    <source>
        <tissue evidence="11">Nenye</tissue>
    </source>
</reference>
<dbReference type="InterPro" id="IPR012951">
    <property type="entry name" value="BBE"/>
</dbReference>
<dbReference type="PROSITE" id="PS51387">
    <property type="entry name" value="FAD_PCMH"/>
    <property type="match status" value="1"/>
</dbReference>
<comment type="pathway">
    <text evidence="2">Alkaloid biosynthesis.</text>
</comment>
<evidence type="ECO:0000256" key="8">
    <source>
        <dbReference type="ARBA" id="ARBA00023180"/>
    </source>
</evidence>
<feature type="chain" id="PRO_5044793232" description="FAD-binding PCMH-type domain-containing protein" evidence="9">
    <location>
        <begin position="26"/>
        <end position="562"/>
    </location>
</feature>
<dbReference type="EMBL" id="JBJUIK010000013">
    <property type="protein sequence ID" value="KAL3505973.1"/>
    <property type="molecule type" value="Genomic_DNA"/>
</dbReference>
<dbReference type="Proteomes" id="UP001630127">
    <property type="component" value="Unassembled WGS sequence"/>
</dbReference>
<organism evidence="11 12">
    <name type="scientific">Cinchona calisaya</name>
    <dbReference type="NCBI Taxonomy" id="153742"/>
    <lineage>
        <taxon>Eukaryota</taxon>
        <taxon>Viridiplantae</taxon>
        <taxon>Streptophyta</taxon>
        <taxon>Embryophyta</taxon>
        <taxon>Tracheophyta</taxon>
        <taxon>Spermatophyta</taxon>
        <taxon>Magnoliopsida</taxon>
        <taxon>eudicotyledons</taxon>
        <taxon>Gunneridae</taxon>
        <taxon>Pentapetalae</taxon>
        <taxon>asterids</taxon>
        <taxon>lamiids</taxon>
        <taxon>Gentianales</taxon>
        <taxon>Rubiaceae</taxon>
        <taxon>Cinchonoideae</taxon>
        <taxon>Cinchoneae</taxon>
        <taxon>Cinchona</taxon>
    </lineage>
</organism>
<proteinExistence type="inferred from homology"/>
<evidence type="ECO:0000256" key="1">
    <source>
        <dbReference type="ARBA" id="ARBA00001974"/>
    </source>
</evidence>